<dbReference type="InterPro" id="IPR018062">
    <property type="entry name" value="HTH_AraC-typ_CS"/>
</dbReference>
<evidence type="ECO:0000256" key="3">
    <source>
        <dbReference type="ARBA" id="ARBA00023163"/>
    </source>
</evidence>
<dbReference type="SMART" id="SM00342">
    <property type="entry name" value="HTH_ARAC"/>
    <property type="match status" value="1"/>
</dbReference>
<evidence type="ECO:0000256" key="4">
    <source>
        <dbReference type="SAM" id="MobiDB-lite"/>
    </source>
</evidence>
<dbReference type="InterPro" id="IPR020449">
    <property type="entry name" value="Tscrpt_reg_AraC-type_HTH"/>
</dbReference>
<dbReference type="PRINTS" id="PR00032">
    <property type="entry name" value="HTHARAC"/>
</dbReference>
<accession>A0A154L2C1</accession>
<feature type="transmembrane region" description="Helical" evidence="5">
    <location>
        <begin position="181"/>
        <end position="205"/>
    </location>
</feature>
<keyword evidence="3" id="KW-0804">Transcription</keyword>
<gene>
    <name evidence="7" type="ORF">AUP42_04615</name>
</gene>
<dbReference type="RefSeq" id="WP_062952813.1">
    <property type="nucleotide sequence ID" value="NZ_LPVY01000021.1"/>
</dbReference>
<evidence type="ECO:0000259" key="6">
    <source>
        <dbReference type="PROSITE" id="PS01124"/>
    </source>
</evidence>
<keyword evidence="5" id="KW-0812">Transmembrane</keyword>
<feature type="transmembrane region" description="Helical" evidence="5">
    <location>
        <begin position="68"/>
        <end position="88"/>
    </location>
</feature>
<feature type="transmembrane region" description="Helical" evidence="5">
    <location>
        <begin position="211"/>
        <end position="231"/>
    </location>
</feature>
<dbReference type="OrthoDB" id="5492415at2"/>
<feature type="domain" description="HTH araC/xylS-type" evidence="6">
    <location>
        <begin position="301"/>
        <end position="400"/>
    </location>
</feature>
<evidence type="ECO:0000313" key="7">
    <source>
        <dbReference type="EMBL" id="KZB62236.1"/>
    </source>
</evidence>
<dbReference type="GO" id="GO:0043565">
    <property type="term" value="F:sequence-specific DNA binding"/>
    <property type="evidence" value="ECO:0007669"/>
    <property type="project" value="InterPro"/>
</dbReference>
<dbReference type="PROSITE" id="PS01124">
    <property type="entry name" value="HTH_ARAC_FAMILY_2"/>
    <property type="match status" value="1"/>
</dbReference>
<dbReference type="EMBL" id="LPVY01000021">
    <property type="protein sequence ID" value="KZB62236.1"/>
    <property type="molecule type" value="Genomic_DNA"/>
</dbReference>
<keyword evidence="1" id="KW-0805">Transcription regulation</keyword>
<dbReference type="InterPro" id="IPR009057">
    <property type="entry name" value="Homeodomain-like_sf"/>
</dbReference>
<evidence type="ECO:0000313" key="8">
    <source>
        <dbReference type="Proteomes" id="UP000076335"/>
    </source>
</evidence>
<feature type="transmembrane region" description="Helical" evidence="5">
    <location>
        <begin position="137"/>
        <end position="160"/>
    </location>
</feature>
<proteinExistence type="predicted"/>
<evidence type="ECO:0000256" key="1">
    <source>
        <dbReference type="ARBA" id="ARBA00023015"/>
    </source>
</evidence>
<dbReference type="Proteomes" id="UP000076335">
    <property type="component" value="Unassembled WGS sequence"/>
</dbReference>
<dbReference type="InterPro" id="IPR018060">
    <property type="entry name" value="HTH_AraC"/>
</dbReference>
<protein>
    <submittedName>
        <fullName evidence="7">AraC family transcriptional regulator</fullName>
    </submittedName>
</protein>
<dbReference type="AlphaFoldDB" id="A0A154L2C1"/>
<dbReference type="PANTHER" id="PTHR43280">
    <property type="entry name" value="ARAC-FAMILY TRANSCRIPTIONAL REGULATOR"/>
    <property type="match status" value="1"/>
</dbReference>
<dbReference type="Pfam" id="PF12833">
    <property type="entry name" value="HTH_18"/>
    <property type="match status" value="1"/>
</dbReference>
<name>A0A154L2C1_9PROT</name>
<dbReference type="Gene3D" id="1.10.10.60">
    <property type="entry name" value="Homeodomain-like"/>
    <property type="match status" value="2"/>
</dbReference>
<dbReference type="GO" id="GO:0003700">
    <property type="term" value="F:DNA-binding transcription factor activity"/>
    <property type="evidence" value="ECO:0007669"/>
    <property type="project" value="InterPro"/>
</dbReference>
<feature type="transmembrane region" description="Helical" evidence="5">
    <location>
        <begin position="100"/>
        <end position="117"/>
    </location>
</feature>
<evidence type="ECO:0000256" key="5">
    <source>
        <dbReference type="SAM" id="Phobius"/>
    </source>
</evidence>
<keyword evidence="2" id="KW-0238">DNA-binding</keyword>
<keyword evidence="5" id="KW-1133">Transmembrane helix</keyword>
<dbReference type="PROSITE" id="PS00041">
    <property type="entry name" value="HTH_ARAC_FAMILY_1"/>
    <property type="match status" value="1"/>
</dbReference>
<dbReference type="SUPFAM" id="SSF46689">
    <property type="entry name" value="Homeodomain-like"/>
    <property type="match status" value="1"/>
</dbReference>
<reference evidence="7 8" key="1">
    <citation type="submission" date="2015-12" db="EMBL/GenBank/DDBJ databases">
        <title>Genome sequence of Thalassospira lucentensis MCCC 1A02072.</title>
        <authorList>
            <person name="Lu L."/>
            <person name="Lai Q."/>
            <person name="Shao Z."/>
            <person name="Qian P."/>
        </authorList>
    </citation>
    <scope>NUCLEOTIDE SEQUENCE [LARGE SCALE GENOMIC DNA]</scope>
    <source>
        <strain evidence="7 8">MCCC 1A02072</strain>
    </source>
</reference>
<feature type="region of interest" description="Disordered" evidence="4">
    <location>
        <begin position="400"/>
        <end position="428"/>
    </location>
</feature>
<comment type="caution">
    <text evidence="7">The sequence shown here is derived from an EMBL/GenBank/DDBJ whole genome shotgun (WGS) entry which is preliminary data.</text>
</comment>
<sequence>MNDIYDYLDLIVAVAGIAQAAFLCLLLRSEGARAFRANRWMMLFLTSVAFNLFEDVAEVFFSPQSYQVVEMIFIPANFLIAPAVYLYFREVSGVPSRQPWVHFVLAGVVLNLMAWSITNGMPISDNFQHSFTVPAAISSFCWFAIFAQAGTYVLLIWKVAHRYFRQAQEQLGADRNAMRRWMAVILGGVSLIFLTALMGKIAAFFYVEDLAMSGTGVAFLLLLFALSYEIATQPVLFVMPDWPGDGEVDEEDLTEPVHGSESNAVSAAVPAAPSLPGSEVEPITRPLLDDDGVALARRRLDEIRKRGDLLLDPLVSLPKLARAIGVSPNQLSYVLNHHIGQNFFDYVNGARIEEARAVLIAEPDRTILDVALSVGFNSKSTFNLAFKKLTGDTPSAVRANARAVAESQASGVTPDGPDGQGRTSDAAQ</sequence>
<evidence type="ECO:0000256" key="2">
    <source>
        <dbReference type="ARBA" id="ARBA00023125"/>
    </source>
</evidence>
<feature type="transmembrane region" description="Helical" evidence="5">
    <location>
        <begin position="6"/>
        <end position="28"/>
    </location>
</feature>
<dbReference type="PANTHER" id="PTHR43280:SF29">
    <property type="entry name" value="ARAC-FAMILY TRANSCRIPTIONAL REGULATOR"/>
    <property type="match status" value="1"/>
</dbReference>
<feature type="transmembrane region" description="Helical" evidence="5">
    <location>
        <begin position="40"/>
        <end position="62"/>
    </location>
</feature>
<keyword evidence="5" id="KW-0472">Membrane</keyword>
<organism evidence="7 8">
    <name type="scientific">Thalassospira lucentensis</name>
    <dbReference type="NCBI Taxonomy" id="168935"/>
    <lineage>
        <taxon>Bacteria</taxon>
        <taxon>Pseudomonadati</taxon>
        <taxon>Pseudomonadota</taxon>
        <taxon>Alphaproteobacteria</taxon>
        <taxon>Rhodospirillales</taxon>
        <taxon>Thalassospiraceae</taxon>
        <taxon>Thalassospira</taxon>
    </lineage>
</organism>